<dbReference type="Proteomes" id="UP001603857">
    <property type="component" value="Unassembled WGS sequence"/>
</dbReference>
<feature type="chain" id="PRO_5044758199" description="Glycine-rich protein" evidence="2">
    <location>
        <begin position="23"/>
        <end position="124"/>
    </location>
</feature>
<organism evidence="3 4">
    <name type="scientific">Flemingia macrophylla</name>
    <dbReference type="NCBI Taxonomy" id="520843"/>
    <lineage>
        <taxon>Eukaryota</taxon>
        <taxon>Viridiplantae</taxon>
        <taxon>Streptophyta</taxon>
        <taxon>Embryophyta</taxon>
        <taxon>Tracheophyta</taxon>
        <taxon>Spermatophyta</taxon>
        <taxon>Magnoliopsida</taxon>
        <taxon>eudicotyledons</taxon>
        <taxon>Gunneridae</taxon>
        <taxon>Pentapetalae</taxon>
        <taxon>rosids</taxon>
        <taxon>fabids</taxon>
        <taxon>Fabales</taxon>
        <taxon>Fabaceae</taxon>
        <taxon>Papilionoideae</taxon>
        <taxon>50 kb inversion clade</taxon>
        <taxon>NPAAA clade</taxon>
        <taxon>indigoferoid/millettioid clade</taxon>
        <taxon>Phaseoleae</taxon>
        <taxon>Flemingia</taxon>
    </lineage>
</organism>
<dbReference type="EMBL" id="JBGMDY010000003">
    <property type="protein sequence ID" value="KAL2340825.1"/>
    <property type="molecule type" value="Genomic_DNA"/>
</dbReference>
<dbReference type="AlphaFoldDB" id="A0ABD1MYC4"/>
<feature type="signal peptide" evidence="2">
    <location>
        <begin position="1"/>
        <end position="22"/>
    </location>
</feature>
<evidence type="ECO:0000313" key="4">
    <source>
        <dbReference type="Proteomes" id="UP001603857"/>
    </source>
</evidence>
<evidence type="ECO:0008006" key="5">
    <source>
        <dbReference type="Google" id="ProtNLM"/>
    </source>
</evidence>
<protein>
    <recommendedName>
        <fullName evidence="5">Glycine-rich protein</fullName>
    </recommendedName>
</protein>
<keyword evidence="2" id="KW-0732">Signal</keyword>
<proteinExistence type="predicted"/>
<name>A0ABD1MYC4_9FABA</name>
<feature type="compositionally biased region" description="Basic and acidic residues" evidence="1">
    <location>
        <begin position="113"/>
        <end position="124"/>
    </location>
</feature>
<comment type="caution">
    <text evidence="3">The sequence shown here is derived from an EMBL/GenBank/DDBJ whole genome shotgun (WGS) entry which is preliminary data.</text>
</comment>
<keyword evidence="4" id="KW-1185">Reference proteome</keyword>
<feature type="region of interest" description="Disordered" evidence="1">
    <location>
        <begin position="92"/>
        <end position="124"/>
    </location>
</feature>
<evidence type="ECO:0000313" key="3">
    <source>
        <dbReference type="EMBL" id="KAL2340825.1"/>
    </source>
</evidence>
<gene>
    <name evidence="3" type="ORF">Fmac_008765</name>
</gene>
<feature type="compositionally biased region" description="Low complexity" evidence="1">
    <location>
        <begin position="92"/>
        <end position="103"/>
    </location>
</feature>
<evidence type="ECO:0000256" key="1">
    <source>
        <dbReference type="SAM" id="MobiDB-lite"/>
    </source>
</evidence>
<sequence length="124" mass="12666">MLVSTVDLFLGSLVVFSEVAEMETVNGWFRCSPFRIEMVEEKDAVRVGVTFGGGGAATLAKRGGGGGVGWEGWVLSRGEGVVAVASRGVGGRVSSQGEGAVGALRGGGGTSRGRKEGEFWGGEK</sequence>
<accession>A0ABD1MYC4</accession>
<evidence type="ECO:0000256" key="2">
    <source>
        <dbReference type="SAM" id="SignalP"/>
    </source>
</evidence>
<reference evidence="3 4" key="1">
    <citation type="submission" date="2024-08" db="EMBL/GenBank/DDBJ databases">
        <title>Insights into the chromosomal genome structure of Flemingia macrophylla.</title>
        <authorList>
            <person name="Ding Y."/>
            <person name="Zhao Y."/>
            <person name="Bi W."/>
            <person name="Wu M."/>
            <person name="Zhao G."/>
            <person name="Gong Y."/>
            <person name="Li W."/>
            <person name="Zhang P."/>
        </authorList>
    </citation>
    <scope>NUCLEOTIDE SEQUENCE [LARGE SCALE GENOMIC DNA]</scope>
    <source>
        <strain evidence="3">DYQJB</strain>
        <tissue evidence="3">Leaf</tissue>
    </source>
</reference>